<evidence type="ECO:0000313" key="3">
    <source>
        <dbReference type="EMBL" id="CAK0873465.1"/>
    </source>
</evidence>
<keyword evidence="1" id="KW-0472">Membrane</keyword>
<evidence type="ECO:0000256" key="2">
    <source>
        <dbReference type="SAM" id="SignalP"/>
    </source>
</evidence>
<keyword evidence="2" id="KW-0732">Signal</keyword>
<sequence length="234" mass="24671">MAFMARALSLAGLLTTVKAVEYQEVTSVDGVNPTCAEMATAGEWRNPTEAQCQHYAEVEVPGGSFGGTAPNGAPCGCSTLDPSGSNNPFYYAPCVEGAPTTSVEFHNICVKTVLCKSTTCSERFLYWCQQTTVGFGSNDNEGPASSPTDILVAECEQCRGAANTDTCPTKVVRLYDAAPEAEPTSELDKNSVAVSVPLGLVFALAAMGGVIGVSRRRASNQPVLVEDEQDLLRE</sequence>
<evidence type="ECO:0000313" key="4">
    <source>
        <dbReference type="Proteomes" id="UP001189429"/>
    </source>
</evidence>
<accession>A0ABN9VMN0</accession>
<comment type="caution">
    <text evidence="3">The sequence shown here is derived from an EMBL/GenBank/DDBJ whole genome shotgun (WGS) entry which is preliminary data.</text>
</comment>
<feature type="chain" id="PRO_5046457142" evidence="2">
    <location>
        <begin position="20"/>
        <end position="234"/>
    </location>
</feature>
<organism evidence="3 4">
    <name type="scientific">Prorocentrum cordatum</name>
    <dbReference type="NCBI Taxonomy" id="2364126"/>
    <lineage>
        <taxon>Eukaryota</taxon>
        <taxon>Sar</taxon>
        <taxon>Alveolata</taxon>
        <taxon>Dinophyceae</taxon>
        <taxon>Prorocentrales</taxon>
        <taxon>Prorocentraceae</taxon>
        <taxon>Prorocentrum</taxon>
    </lineage>
</organism>
<feature type="signal peptide" evidence="2">
    <location>
        <begin position="1"/>
        <end position="19"/>
    </location>
</feature>
<keyword evidence="1" id="KW-1133">Transmembrane helix</keyword>
<feature type="transmembrane region" description="Helical" evidence="1">
    <location>
        <begin position="192"/>
        <end position="213"/>
    </location>
</feature>
<name>A0ABN9VMN0_9DINO</name>
<proteinExistence type="predicted"/>
<protein>
    <submittedName>
        <fullName evidence="3">Uncharacterized protein</fullName>
    </submittedName>
</protein>
<evidence type="ECO:0000256" key="1">
    <source>
        <dbReference type="SAM" id="Phobius"/>
    </source>
</evidence>
<dbReference type="Proteomes" id="UP001189429">
    <property type="component" value="Unassembled WGS sequence"/>
</dbReference>
<keyword evidence="1" id="KW-0812">Transmembrane</keyword>
<reference evidence="3" key="1">
    <citation type="submission" date="2023-10" db="EMBL/GenBank/DDBJ databases">
        <authorList>
            <person name="Chen Y."/>
            <person name="Shah S."/>
            <person name="Dougan E. K."/>
            <person name="Thang M."/>
            <person name="Chan C."/>
        </authorList>
    </citation>
    <scope>NUCLEOTIDE SEQUENCE [LARGE SCALE GENOMIC DNA]</scope>
</reference>
<dbReference type="EMBL" id="CAUYUJ010017283">
    <property type="protein sequence ID" value="CAK0873465.1"/>
    <property type="molecule type" value="Genomic_DNA"/>
</dbReference>
<keyword evidence="4" id="KW-1185">Reference proteome</keyword>
<gene>
    <name evidence="3" type="ORF">PCOR1329_LOCUS58673</name>
</gene>